<keyword evidence="5" id="KW-0966">Cell projection</keyword>
<gene>
    <name evidence="9" type="ORF">EBH_0015350</name>
</gene>
<feature type="compositionally biased region" description="Acidic residues" evidence="6">
    <location>
        <begin position="1466"/>
        <end position="1475"/>
    </location>
</feature>
<dbReference type="VEuPathDB" id="ToxoDB:EBH_0015350"/>
<feature type="compositionally biased region" description="Polar residues" evidence="6">
    <location>
        <begin position="1696"/>
        <end position="1705"/>
    </location>
</feature>
<evidence type="ECO:0000256" key="1">
    <source>
        <dbReference type="ARBA" id="ARBA00004138"/>
    </source>
</evidence>
<name>U6LS07_9EIME</name>
<dbReference type="InterPro" id="IPR053879">
    <property type="entry name" value="HYDIN_VesB_CFA65-like_Ig"/>
</dbReference>
<dbReference type="InterPro" id="IPR013783">
    <property type="entry name" value="Ig-like_fold"/>
</dbReference>
<evidence type="ECO:0000259" key="8">
    <source>
        <dbReference type="Pfam" id="PF22544"/>
    </source>
</evidence>
<sequence length="3915" mass="428597">MATVKYDANASIKVFRSLLPSLPTLRPIFHKVVALADKGSLVGESAVPFGTPLFEALPPAVLFVGFESAEVYQAQFKLRNKDRFSRRVHAITPDSANFSVMSIKGNQASTAGRVEVRPLQGTVTEGAVTLSTSLLKFDTTFVNLTSEKTVCIENDTSEHLPFWWCFGPPNDTEDELGHHREFVSSGCYSIKPAYGRVWAKSSQNIRIEFAPIQATTYNSIALLNIAGRETGLKLQLHGTGTGPQVKFTKAELDFGDVVVYTEKVLDAEIVNTGDIAASYSVKPYACAFPPGTEVNFSPSSGCICINKAERVQASFRPAFVGEFEATVLWAIEASPEDIVLKLKGKVVPPRIDYDVSSIDFGVIPFGFEEVRSVQLTNTSDAPQTIEVKVLKRLDDTYGDIRVTPDILTIPAGSSEKVDIILCPSKAQAYIEEVAFGLSGLIDKYFILPLRGSSKTPQVALEPEGTLVFDDVFINTTARKAFMIRNTSRLSAQFSVTLEQGGDDVGAEVSPSDGLVSPLSAVAVSVILHPHAPGDVQITCWVSIAGLDNPFQLEVSACVSGPKLKIEPKELQWGKIKCLDEVAQQAELTNISPIPALVRCCVRSKHGYFTVQNPEITLEGGASVPVHVVATFLEAVASTGQLIVSAVDGQSLMVHLKGQAVGSPVVLKDFGSCTDFQQVCTSNPKRKTFELLNRGSRPRQVHFLDGSRNTYLRQANDVQQKFKVQPSEFLLGPDSSMEVTIEALSTLPGRASQVIICQESFGPGTTPVRIARTVATADFFTPTLVATPSSLAFKGSLEISFKEHPRVDVMSLEGETEFPNVELETTMLDFGFIVNETTKRIPLRMRNVGCAPVTYSWFLTDTYSVKDLKSSENNDRVNSEGSGVPISKIFDFTPFTGVIEPGAVETVHVRFWGVPNREASAVALCSIGQGPEYPVRLIGRASSPRLKVSQTEFDFGELPYLKPVTAEVILANGGFVDLSFAVDLERVSRPWAVEVSKRKGLIRANEKFKLDITFMTGIPAEITEQIFVEVDHCDPIAVTLRGRGTYRCLLIGLPRAPEDSSCEESDQRAPGDPTENGAASAVWQQAAEVDRQKLCKIMLEQYNASANFANWRLPGEETSFVATPGKYILDFGSVVVGQSKTRVVQLRNASPQTFGVKISRKDLQGTGFHVDPDVISRLHPNEQTAIAVSAKQDREGDANVLLTAFVSGSLSYQITLKGKFVVPDLCFHTDTLEFGSVKRGLCKTLTLRLRNQKSVPAQWRYRGLVDKGDKAQRDALRCFTIDPRQSVVDPGAWIDLKVQFFPEKAEKEVCARLIFCIEDNPKWKCITATGSPKLPRLEFIPSFVDFGHSLPSHMLRQDVIVRNNSDEPYEIYSLEFDEQYKQTNALLRCYQGFDESGIALLPVRPPGKSCWSRVRKAALQNAVVDGSFTTDLDGLGVKTDVPNSARGRLQNVSSEPGPHEQQIVESSSDESADEGPQEFPYRVLPPYRQSAIILGPLCSGKRCVAAHIGGEARRQLTLDECVEWAIAASGKKKKLETAGAENARLVEELIRSVEAQEGEPEATGGKKSGKAKIGKGDRRAEASSPGIPLHLLAAAVKLRAAQPDCYAGTVFRIEPSSYCASLADEALSIVRGLQNEDIVITIIKFGQPDCSQNEGEPAPNPIAEGVAFYKGLLAKQLQREREIGEQLDGGKGMDNASKPSASTSQLDMKKKRPPSSVGAESHPPAVHLTDGSIESLKHELQSLQQSRQRFEGYFSTSKLAQSFVQDQVAAYSCAEAELLKEVKAEMEQSPFPSSSRSGSRRSSQRTSLSSFQRLVTFCTGYANSSQPIDTLLAQLQPLREPVVPREPPVPAPEFLEVVHYPSSSPALEPPAKFFLFAPLPSTALERAEEEESKNRSKKPKDGASTIPTRSKIKQEKGGEDESLAARLTVEPGFTKASRWTLQPQTEQRLLLKCYVDEEGELACTLHFSVGVFDWGPLLAGRSTANVKSLYSKMSSAEEIDLVTIPPELCDFVTPLTLQNGSPFTTTVKGSFAGTSSPEVSAEAFCIDAGIELPSKTRVFEFGKVQAYQEAEIPYTVFNRGNISSPRLRNLLTLTPQSGEVKPGEQRKGVARISARHEVELVGTEELAVTIKDVESGCLLEPPQPPLQVTAIVAFNEVSLSPPRGLNFGPVESGKTSLLSFELENKGRFPFDWYLVNQECMFTPPEEPVRGAETLQKAEKQRPGKAKLQGKSPEKSIGATFGPFKIVPVRGQLDPGTKASVQVEYGAQGDASHSISLALLVNGVRMGHADEVFVSSIGPIAAFFADPSAPIDFETYGPIKPAATYFIQGQSSVPCISLEPEKLFHEQALATSMDEAYAVWQKRSGTIFVQDENCLCFGPIIVGSPGSASAVVETIRIDNPQLIPAEIIFEIKQQQVAEESAFDVQPKRIVVAPHDYAHATLSFKPASIQQYSSSLRIAVEKSANPLTGQAQFELRGEGTLPSITLAFPTSVNQKDAKPKSHLPYFDFGRVAVSRKVTIPIVVKNEGIITATARLQLPTCDSIEFDMPHSVTLKPKEERNFSLAYWPKTPGELDYKFRITTHANPFENVEIQVRGYAFSEELVWSAVSPANQSGIRTSDAELLDGNHLIFGDVPLGKTVVHDITLRNISTQAISFDMNMEALGQLRDKLIFTPAGGTLAPNTACLVNLSFKSNDPINVIRHPITFTASFLQGSENSPASSKAPQKVKGRPKNKQADSKSEGVATGRGDAQSPEELTLFITVASDVRQCELGIERIDFEATSLFKSRLFSFTVTNTSAVSLPYEIFFEKGEERDDPCFFKVVPCRGHISSGGQQNVQIAFSPKEMAAFDRTLVCSFPNLVNGPSRISIPVTATAIRPICHLEIPPTDYLERRSHNSPIPLPDNVAVLEIEGIGVGVRHTRRIHVHNPTAYDIDFECEPHVTLETSRINFSPTIVGRTVEEKVLLCNKESIPISFQFDRTHLEAAGTELKITPLSGSVPPESFVPVRIQMTPYEQKNISVSIPCKINQKFRNLRLDIKGEGYYLSPSLKLVEEEAERTLEGDSESFDFGCVLAGQTKQVLLKLSNNGKYDFSFRWITKDSKSHGGAGSISIEPIEGYVPKGQVLDCIAVFTPVASTSFQSLQATCEVQGKKICKLLLTGSCTTPKVSFSFTSHDFGALFLPQAPDVSLDALSVKPRISSRVVLKITNTDLHHQCSISSPFSPTDAFDFQPLQVSLSPEEVLEIPITFNPRETKLYKAKIPFFVNDQLVATIQLSGKGIPIRLEAQATDNGIVKLQPVLRGKGSCRSIRIINLSEKAVLFYLMSPDGDLRLRPPSVAFGQVVVGSWMSQDVLLSNIGELPMAFRFSNSDSHPDLVSISPSHGTLQPRANQPVTVTFRPIKPTEQLEIDDIICFGHAICGPKEPHTEVARLNFTVTGQSVPLPADALHVLKFTTSVRSPITKTFFLKNPKKVEWTTTPSLSVESPKDGNYFSCQPAGPITIPPQQKVALQLTYHPMTMTLEAGSQEQISAKGIRRTLPSQHTATLFCALPAGEACCIRMVGTASEPTVEQTVETVATCKQQTTVNIKIRNWLDTRQTFNVGFTTLQPSGGQGIQIQAPAFIDVAGGQAREYRFTAFALKPCNALIRFQFTNPSTGDFTLAEAKIQFIEGGWIDTIFFEGNTRQLFRHRLEIENVSNKRAVIQCTSAHQEIAFSPQPFTIAPQATGVLEVLMRATTPGTGETSVALTSEELGLFKYLVKYDMRNPGIEKRITCSAPLGRDTQQSVRFVHFGKKATTYQLTLEWPVDSQAPQKTSALHEIFSLETKAIQVPADTDGQGVEICIPVKFVPSRLQDTKVILCARGPEGQEYRVDQAAFALDKKSFRLEPRKSTTITVSLKTEARATGRLIINAETVPKWIFYLKTD</sequence>
<feature type="compositionally biased region" description="Polar residues" evidence="6">
    <location>
        <begin position="2710"/>
        <end position="2719"/>
    </location>
</feature>
<keyword evidence="4" id="KW-0969">Cilium</keyword>
<dbReference type="Pfam" id="PF15780">
    <property type="entry name" value="ASH"/>
    <property type="match status" value="1"/>
</dbReference>
<feature type="region of interest" description="Disordered" evidence="6">
    <location>
        <begin position="1434"/>
        <end position="1480"/>
    </location>
</feature>
<dbReference type="PANTHER" id="PTHR23053">
    <property type="entry name" value="DLEC1 DELETED IN LUNG AND ESOPHAGEAL CANCER 1"/>
    <property type="match status" value="1"/>
</dbReference>
<comment type="subcellular location">
    <subcellularLocation>
        <location evidence="1">Cell projection</location>
        <location evidence="1">Cilium</location>
    </subcellularLocation>
    <subcellularLocation>
        <location evidence="2">Cytoplasm</location>
    </subcellularLocation>
</comment>
<dbReference type="Gene3D" id="2.60.40.10">
    <property type="entry name" value="Immunoglobulins"/>
    <property type="match status" value="19"/>
</dbReference>
<dbReference type="OrthoDB" id="431629at2759"/>
<dbReference type="EMBL" id="HG713263">
    <property type="protein sequence ID" value="CDJ53112.1"/>
    <property type="molecule type" value="Genomic_DNA"/>
</dbReference>
<dbReference type="GO" id="GO:1904158">
    <property type="term" value="P:axonemal central apparatus assembly"/>
    <property type="evidence" value="ECO:0007669"/>
    <property type="project" value="TreeGrafter"/>
</dbReference>
<proteinExistence type="predicted"/>
<feature type="domain" description="HYDIN/VesB/CFA65-like Ig-like" evidence="8">
    <location>
        <begin position="943"/>
        <end position="1041"/>
    </location>
</feature>
<feature type="compositionally biased region" description="Low complexity" evidence="6">
    <location>
        <begin position="1786"/>
        <end position="1796"/>
    </location>
</feature>
<dbReference type="Proteomes" id="UP000030750">
    <property type="component" value="Unassembled WGS sequence"/>
</dbReference>
<feature type="region of interest" description="Disordered" evidence="6">
    <location>
        <begin position="1553"/>
        <end position="1581"/>
    </location>
</feature>
<organism evidence="9 10">
    <name type="scientific">Eimeria brunetti</name>
    <dbReference type="NCBI Taxonomy" id="51314"/>
    <lineage>
        <taxon>Eukaryota</taxon>
        <taxon>Sar</taxon>
        <taxon>Alveolata</taxon>
        <taxon>Apicomplexa</taxon>
        <taxon>Conoidasida</taxon>
        <taxon>Coccidia</taxon>
        <taxon>Eucoccidiorida</taxon>
        <taxon>Eimeriorina</taxon>
        <taxon>Eimeriidae</taxon>
        <taxon>Eimeria</taxon>
    </lineage>
</organism>
<dbReference type="GO" id="GO:0005930">
    <property type="term" value="C:axoneme"/>
    <property type="evidence" value="ECO:0007669"/>
    <property type="project" value="TreeGrafter"/>
</dbReference>
<dbReference type="GO" id="GO:0003341">
    <property type="term" value="P:cilium movement"/>
    <property type="evidence" value="ECO:0007669"/>
    <property type="project" value="TreeGrafter"/>
</dbReference>
<accession>U6LS07</accession>
<feature type="region of interest" description="Disordered" evidence="6">
    <location>
        <begin position="1784"/>
        <end position="1804"/>
    </location>
</feature>
<keyword evidence="10" id="KW-1185">Reference proteome</keyword>
<dbReference type="SUPFAM" id="SSF49354">
    <property type="entry name" value="PapD-like"/>
    <property type="match status" value="1"/>
</dbReference>
<evidence type="ECO:0000256" key="4">
    <source>
        <dbReference type="ARBA" id="ARBA00023069"/>
    </source>
</evidence>
<reference evidence="9" key="2">
    <citation type="submission" date="2013-10" db="EMBL/GenBank/DDBJ databases">
        <authorList>
            <person name="Aslett M."/>
        </authorList>
    </citation>
    <scope>NUCLEOTIDE SEQUENCE [LARGE SCALE GENOMIC DNA]</scope>
    <source>
        <strain evidence="9">Houghton</strain>
    </source>
</reference>
<evidence type="ECO:0000256" key="6">
    <source>
        <dbReference type="SAM" id="MobiDB-lite"/>
    </source>
</evidence>
<evidence type="ECO:0000256" key="3">
    <source>
        <dbReference type="ARBA" id="ARBA00022490"/>
    </source>
</evidence>
<feature type="region of interest" description="Disordered" evidence="6">
    <location>
        <begin position="1884"/>
        <end position="1922"/>
    </location>
</feature>
<dbReference type="InterPro" id="IPR033305">
    <property type="entry name" value="Hydin-like"/>
</dbReference>
<feature type="domain" description="Abnormal spindle-like microcephaly-associated protein ASH" evidence="7">
    <location>
        <begin position="1126"/>
        <end position="1213"/>
    </location>
</feature>
<feature type="region of interest" description="Disordered" evidence="6">
    <location>
        <begin position="1056"/>
        <end position="1078"/>
    </location>
</feature>
<dbReference type="PANTHER" id="PTHR23053:SF0">
    <property type="entry name" value="HYDROCEPHALUS-INDUCING PROTEIN HOMOLOG"/>
    <property type="match status" value="1"/>
</dbReference>
<reference evidence="9" key="1">
    <citation type="submission" date="2013-10" db="EMBL/GenBank/DDBJ databases">
        <title>Genomic analysis of the causative agents of coccidiosis in chickens.</title>
        <authorList>
            <person name="Reid A.J."/>
            <person name="Blake D."/>
            <person name="Billington K."/>
            <person name="Browne H."/>
            <person name="Dunn M."/>
            <person name="Hung S."/>
            <person name="Kawahara F."/>
            <person name="Miranda-Saavedra D."/>
            <person name="Mourier T."/>
            <person name="Nagra H."/>
            <person name="Otto T.D."/>
            <person name="Rawlings N."/>
            <person name="Sanchez A."/>
            <person name="Sanders M."/>
            <person name="Subramaniam C."/>
            <person name="Tay Y."/>
            <person name="Dear P."/>
            <person name="Doerig C."/>
            <person name="Gruber A."/>
            <person name="Parkinson J."/>
            <person name="Shirley M."/>
            <person name="Wan K.L."/>
            <person name="Berriman M."/>
            <person name="Tomley F."/>
            <person name="Pain A."/>
        </authorList>
    </citation>
    <scope>NUCLEOTIDE SEQUENCE [LARGE SCALE GENOMIC DNA]</scope>
    <source>
        <strain evidence="9">Houghton</strain>
    </source>
</reference>
<dbReference type="InterPro" id="IPR008962">
    <property type="entry name" value="PapD-like_sf"/>
</dbReference>
<feature type="region of interest" description="Disordered" evidence="6">
    <location>
        <begin position="1684"/>
        <end position="1727"/>
    </location>
</feature>
<dbReference type="Pfam" id="PF22544">
    <property type="entry name" value="HYDIN_VesB_CFA65-like_Ig"/>
    <property type="match status" value="2"/>
</dbReference>
<dbReference type="InterPro" id="IPR031549">
    <property type="entry name" value="ASH"/>
</dbReference>
<keyword evidence="3" id="KW-0963">Cytoplasm</keyword>
<evidence type="ECO:0000259" key="7">
    <source>
        <dbReference type="Pfam" id="PF15780"/>
    </source>
</evidence>
<evidence type="ECO:0000313" key="10">
    <source>
        <dbReference type="Proteomes" id="UP000030750"/>
    </source>
</evidence>
<feature type="domain" description="HYDIN/VesB/CFA65-like Ig-like" evidence="8">
    <location>
        <begin position="243"/>
        <end position="345"/>
    </location>
</feature>
<dbReference type="NCBIfam" id="NF012200">
    <property type="entry name" value="choice_anch_D"/>
    <property type="match status" value="1"/>
</dbReference>
<feature type="region of interest" description="Disordered" evidence="6">
    <location>
        <begin position="2205"/>
        <end position="2231"/>
    </location>
</feature>
<feature type="region of interest" description="Disordered" evidence="6">
    <location>
        <begin position="2710"/>
        <end position="2746"/>
    </location>
</feature>
<evidence type="ECO:0000256" key="5">
    <source>
        <dbReference type="ARBA" id="ARBA00023273"/>
    </source>
</evidence>
<protein>
    <submittedName>
        <fullName evidence="9">Uncharacterized protein</fullName>
    </submittedName>
</protein>
<evidence type="ECO:0000256" key="2">
    <source>
        <dbReference type="ARBA" id="ARBA00004496"/>
    </source>
</evidence>
<evidence type="ECO:0000313" key="9">
    <source>
        <dbReference type="EMBL" id="CDJ53112.1"/>
    </source>
</evidence>